<sequence>MYYGQQQYAATGTAYFAKGETIYYAWDNDAPGIMQVGFRVYNSAGAPVSKELLAVKEGGNWGYWTVTSSGYYYLFASCEGGNDTRCEGGGLLKKW</sequence>
<dbReference type="EMBL" id="JAUSUN010000004">
    <property type="protein sequence ID" value="MDQ0412829.1"/>
    <property type="molecule type" value="Genomic_DNA"/>
</dbReference>
<gene>
    <name evidence="1" type="ORF">J2S25_001009</name>
</gene>
<evidence type="ECO:0000313" key="2">
    <source>
        <dbReference type="Proteomes" id="UP001242313"/>
    </source>
</evidence>
<evidence type="ECO:0000313" key="1">
    <source>
        <dbReference type="EMBL" id="MDQ0412829.1"/>
    </source>
</evidence>
<keyword evidence="2" id="KW-1185">Reference proteome</keyword>
<protein>
    <submittedName>
        <fullName evidence="1">Uncharacterized protein</fullName>
    </submittedName>
</protein>
<proteinExistence type="predicted"/>
<organism evidence="1 2">
    <name type="scientific">Mesobacillus stamsii</name>
    <dbReference type="NCBI Taxonomy" id="225347"/>
    <lineage>
        <taxon>Bacteria</taxon>
        <taxon>Bacillati</taxon>
        <taxon>Bacillota</taxon>
        <taxon>Bacilli</taxon>
        <taxon>Bacillales</taxon>
        <taxon>Bacillaceae</taxon>
        <taxon>Mesobacillus</taxon>
    </lineage>
</organism>
<dbReference type="RefSeq" id="WP_307191378.1">
    <property type="nucleotide sequence ID" value="NZ_JAUSUN010000004.1"/>
</dbReference>
<name>A0ABU0FSD5_9BACI</name>
<accession>A0ABU0FSD5</accession>
<dbReference type="Proteomes" id="UP001242313">
    <property type="component" value="Unassembled WGS sequence"/>
</dbReference>
<reference evidence="1 2" key="1">
    <citation type="submission" date="2023-07" db="EMBL/GenBank/DDBJ databases">
        <title>Genomic Encyclopedia of Type Strains, Phase IV (KMG-IV): sequencing the most valuable type-strain genomes for metagenomic binning, comparative biology and taxonomic classification.</title>
        <authorList>
            <person name="Goeker M."/>
        </authorList>
    </citation>
    <scope>NUCLEOTIDE SEQUENCE [LARGE SCALE GENOMIC DNA]</scope>
    <source>
        <strain evidence="1 2">DSM 19598</strain>
    </source>
</reference>
<comment type="caution">
    <text evidence="1">The sequence shown here is derived from an EMBL/GenBank/DDBJ whole genome shotgun (WGS) entry which is preliminary data.</text>
</comment>